<dbReference type="OrthoDB" id="10654458at2759"/>
<keyword evidence="3" id="KW-1185">Reference proteome</keyword>
<name>A0A7R9FST5_9CRUS</name>
<evidence type="ECO:0000313" key="2">
    <source>
        <dbReference type="EMBL" id="CAD7253867.1"/>
    </source>
</evidence>
<evidence type="ECO:0000313" key="3">
    <source>
        <dbReference type="Proteomes" id="UP000677054"/>
    </source>
</evidence>
<feature type="region of interest" description="Disordered" evidence="1">
    <location>
        <begin position="1"/>
        <end position="79"/>
    </location>
</feature>
<reference evidence="2" key="1">
    <citation type="submission" date="2020-11" db="EMBL/GenBank/DDBJ databases">
        <authorList>
            <person name="Tran Van P."/>
        </authorList>
    </citation>
    <scope>NUCLEOTIDE SEQUENCE</scope>
</reference>
<proteinExistence type="predicted"/>
<protein>
    <submittedName>
        <fullName evidence="2">Uncharacterized protein</fullName>
    </submittedName>
</protein>
<sequence length="250" mass="28066">MSFKKYESGAAKRKAKKHEQEEIRKHPKVTSYFATSSRKQSETPREYDEESVLSTEEKVSSLESDTKNKPDTSLSAMDVEQDGKVLEDDAYVPKESKTIAEDFEPQASTCDTSPFSVLDQDPAKWPSHINEAARDYCVEKGPEYFQNNDGEYTASCSFPTLLQKLTDALDKFANAFQEKAAILSVQKLFSRRSVMSRLILKDDCSNRAAKKLLGPHCLLHLVQQSCNSHLLLPSSATSQVTVKDVSQKEQ</sequence>
<organism evidence="2">
    <name type="scientific">Darwinula stevensoni</name>
    <dbReference type="NCBI Taxonomy" id="69355"/>
    <lineage>
        <taxon>Eukaryota</taxon>
        <taxon>Metazoa</taxon>
        <taxon>Ecdysozoa</taxon>
        <taxon>Arthropoda</taxon>
        <taxon>Crustacea</taxon>
        <taxon>Oligostraca</taxon>
        <taxon>Ostracoda</taxon>
        <taxon>Podocopa</taxon>
        <taxon>Podocopida</taxon>
        <taxon>Darwinulocopina</taxon>
        <taxon>Darwinuloidea</taxon>
        <taxon>Darwinulidae</taxon>
        <taxon>Darwinula</taxon>
    </lineage>
</organism>
<gene>
    <name evidence="2" type="ORF">DSTB1V02_LOCUS13613</name>
</gene>
<dbReference type="EMBL" id="LR906434">
    <property type="protein sequence ID" value="CAD7253867.1"/>
    <property type="molecule type" value="Genomic_DNA"/>
</dbReference>
<evidence type="ECO:0000256" key="1">
    <source>
        <dbReference type="SAM" id="MobiDB-lite"/>
    </source>
</evidence>
<dbReference type="Proteomes" id="UP000677054">
    <property type="component" value="Unassembled WGS sequence"/>
</dbReference>
<dbReference type="AlphaFoldDB" id="A0A7R9FST5"/>
<feature type="compositionally biased region" description="Basic and acidic residues" evidence="1">
    <location>
        <begin position="55"/>
        <end position="70"/>
    </location>
</feature>
<accession>A0A7R9FST5</accession>
<dbReference type="EMBL" id="CAJPEV010006917">
    <property type="protein sequence ID" value="CAG0904455.1"/>
    <property type="molecule type" value="Genomic_DNA"/>
</dbReference>